<feature type="compositionally biased region" description="Low complexity" evidence="5">
    <location>
        <begin position="230"/>
        <end position="249"/>
    </location>
</feature>
<feature type="region of interest" description="Disordered" evidence="5">
    <location>
        <begin position="597"/>
        <end position="687"/>
    </location>
</feature>
<feature type="compositionally biased region" description="Basic and acidic residues" evidence="5">
    <location>
        <begin position="678"/>
        <end position="687"/>
    </location>
</feature>
<dbReference type="Gene3D" id="4.10.280.10">
    <property type="entry name" value="Helix-loop-helix DNA-binding domain"/>
    <property type="match status" value="1"/>
</dbReference>
<keyword evidence="8" id="KW-1185">Reference proteome</keyword>
<organism evidence="7 8">
    <name type="scientific">Thelephora terrestris</name>
    <dbReference type="NCBI Taxonomy" id="56493"/>
    <lineage>
        <taxon>Eukaryota</taxon>
        <taxon>Fungi</taxon>
        <taxon>Dikarya</taxon>
        <taxon>Basidiomycota</taxon>
        <taxon>Agaricomycotina</taxon>
        <taxon>Agaricomycetes</taxon>
        <taxon>Thelephorales</taxon>
        <taxon>Thelephoraceae</taxon>
        <taxon>Thelephora</taxon>
    </lineage>
</organism>
<dbReference type="InterPro" id="IPR036638">
    <property type="entry name" value="HLH_DNA-bd_sf"/>
</dbReference>
<dbReference type="GO" id="GO:0005634">
    <property type="term" value="C:nucleus"/>
    <property type="evidence" value="ECO:0007669"/>
    <property type="project" value="UniProtKB-SubCell"/>
</dbReference>
<proteinExistence type="predicted"/>
<evidence type="ECO:0000256" key="4">
    <source>
        <dbReference type="ARBA" id="ARBA00023242"/>
    </source>
</evidence>
<dbReference type="PROSITE" id="PS50888">
    <property type="entry name" value="BHLH"/>
    <property type="match status" value="1"/>
</dbReference>
<evidence type="ECO:0000256" key="5">
    <source>
        <dbReference type="SAM" id="MobiDB-lite"/>
    </source>
</evidence>
<dbReference type="GO" id="GO:0000978">
    <property type="term" value="F:RNA polymerase II cis-regulatory region sequence-specific DNA binding"/>
    <property type="evidence" value="ECO:0007669"/>
    <property type="project" value="TreeGrafter"/>
</dbReference>
<feature type="compositionally biased region" description="Polar residues" evidence="5">
    <location>
        <begin position="298"/>
        <end position="312"/>
    </location>
</feature>
<dbReference type="CDD" id="cd11387">
    <property type="entry name" value="bHLHzip_USF_MITF"/>
    <property type="match status" value="1"/>
</dbReference>
<evidence type="ECO:0000256" key="2">
    <source>
        <dbReference type="ARBA" id="ARBA00023015"/>
    </source>
</evidence>
<name>A0A9P6L9K6_9AGAM</name>
<protein>
    <submittedName>
        <fullName evidence="7">HLH-domain-containing protein</fullName>
    </submittedName>
</protein>
<reference evidence="7" key="1">
    <citation type="journal article" date="2020" name="Nat. Commun.">
        <title>Large-scale genome sequencing of mycorrhizal fungi provides insights into the early evolution of symbiotic traits.</title>
        <authorList>
            <person name="Miyauchi S."/>
            <person name="Kiss E."/>
            <person name="Kuo A."/>
            <person name="Drula E."/>
            <person name="Kohler A."/>
            <person name="Sanchez-Garcia M."/>
            <person name="Morin E."/>
            <person name="Andreopoulos B."/>
            <person name="Barry K.W."/>
            <person name="Bonito G."/>
            <person name="Buee M."/>
            <person name="Carver A."/>
            <person name="Chen C."/>
            <person name="Cichocki N."/>
            <person name="Clum A."/>
            <person name="Culley D."/>
            <person name="Crous P.W."/>
            <person name="Fauchery L."/>
            <person name="Girlanda M."/>
            <person name="Hayes R.D."/>
            <person name="Keri Z."/>
            <person name="LaButti K."/>
            <person name="Lipzen A."/>
            <person name="Lombard V."/>
            <person name="Magnuson J."/>
            <person name="Maillard F."/>
            <person name="Murat C."/>
            <person name="Nolan M."/>
            <person name="Ohm R.A."/>
            <person name="Pangilinan J."/>
            <person name="Pereira M.F."/>
            <person name="Perotto S."/>
            <person name="Peter M."/>
            <person name="Pfister S."/>
            <person name="Riley R."/>
            <person name="Sitrit Y."/>
            <person name="Stielow J.B."/>
            <person name="Szollosi G."/>
            <person name="Zifcakova L."/>
            <person name="Stursova M."/>
            <person name="Spatafora J.W."/>
            <person name="Tedersoo L."/>
            <person name="Vaario L.M."/>
            <person name="Yamada A."/>
            <person name="Yan M."/>
            <person name="Wang P."/>
            <person name="Xu J."/>
            <person name="Bruns T."/>
            <person name="Baldrian P."/>
            <person name="Vilgalys R."/>
            <person name="Dunand C."/>
            <person name="Henrissat B."/>
            <person name="Grigoriev I.V."/>
            <person name="Hibbett D."/>
            <person name="Nagy L.G."/>
            <person name="Martin F.M."/>
        </authorList>
    </citation>
    <scope>NUCLEOTIDE SEQUENCE</scope>
    <source>
        <strain evidence="7">UH-Tt-Lm1</strain>
    </source>
</reference>
<dbReference type="AlphaFoldDB" id="A0A9P6L9K6"/>
<evidence type="ECO:0000313" key="7">
    <source>
        <dbReference type="EMBL" id="KAF9788150.1"/>
    </source>
</evidence>
<dbReference type="GO" id="GO:0046983">
    <property type="term" value="F:protein dimerization activity"/>
    <property type="evidence" value="ECO:0007669"/>
    <property type="project" value="InterPro"/>
</dbReference>
<dbReference type="OrthoDB" id="690068at2759"/>
<keyword evidence="3" id="KW-0804">Transcription</keyword>
<comment type="subcellular location">
    <subcellularLocation>
        <location evidence="1">Nucleus</location>
    </subcellularLocation>
</comment>
<evidence type="ECO:0000256" key="3">
    <source>
        <dbReference type="ARBA" id="ARBA00023163"/>
    </source>
</evidence>
<dbReference type="InterPro" id="IPR011598">
    <property type="entry name" value="bHLH_dom"/>
</dbReference>
<keyword evidence="4" id="KW-0539">Nucleus</keyword>
<evidence type="ECO:0000256" key="1">
    <source>
        <dbReference type="ARBA" id="ARBA00004123"/>
    </source>
</evidence>
<dbReference type="SUPFAM" id="SSF47459">
    <property type="entry name" value="HLH, helix-loop-helix DNA-binding domain"/>
    <property type="match status" value="1"/>
</dbReference>
<gene>
    <name evidence="7" type="ORF">BJ322DRAFT_609358</name>
</gene>
<feature type="compositionally biased region" description="Polar residues" evidence="5">
    <location>
        <begin position="1"/>
        <end position="11"/>
    </location>
</feature>
<evidence type="ECO:0000313" key="8">
    <source>
        <dbReference type="Proteomes" id="UP000736335"/>
    </source>
</evidence>
<sequence length="687" mass="74530">MTSLYPPSSYRQPVVRQEGFHLPSASSTNGNNPPSPSQPTFDSNGQLYIPQLLSDPFRKFSGDSATPSMDFSEELASLIVQSPTPHTSHQSSHERSTHSPPTNGSGSGFDDSSYRPQATHNIYDISVSANNNQQHPPPHGHNNFTGQFALNPAQSQPQAQQYHNLHEFSAHSHFNSTLPALNSTMRYDPQPPQTHPPAHEHPNPPSFTNHFSPTSSEFSIRHSPSPVGFTSAAGASRSRSRSRAPTTSAVNSEPPSTNGGPTRTIRHKRNSISSVSPPPHHRAQAIVIPSSHPHRAASQHTPTSATSPLSLHTLNENSSSWFVPSQQQQAHDFRHNEFNLQASEGVGNHHSFAQFNPGSVGSAVSLGVSPKDVAVVKAANGAESEDDTASKQAMLAVEKRRRRRESHNAVERRRRDNINERIAELATLIPESILDPNAPITPRSGDEFLFGITGISGLSNPLGSEGLASTKTEEDEDSGECAAVKKAGGTNGTHTEGGVVKANKGMILRKSVEYIKYLQQLVSAQASRNRDLEQEIHVYQQNGTAKLPNGPDMGGKNQDHFEVIDHDADGFNDLVLHEEADPDFARHLNNYTKNSYNVGLGPMPEEDTPMDTRGGMPSADTSYGYEDGNASRMDSSLTPPSVGTGSIEGDDDRVDSSVELNRGRDRTIRQNGMSDVQVKSEIDDMQT</sequence>
<dbReference type="PANTHER" id="PTHR46117">
    <property type="entry name" value="FI24210P1"/>
    <property type="match status" value="1"/>
</dbReference>
<dbReference type="Proteomes" id="UP000736335">
    <property type="component" value="Unassembled WGS sequence"/>
</dbReference>
<dbReference type="InterPro" id="IPR051732">
    <property type="entry name" value="USF"/>
</dbReference>
<dbReference type="Pfam" id="PF00010">
    <property type="entry name" value="HLH"/>
    <property type="match status" value="1"/>
</dbReference>
<comment type="caution">
    <text evidence="7">The sequence shown here is derived from an EMBL/GenBank/DDBJ whole genome shotgun (WGS) entry which is preliminary data.</text>
</comment>
<feature type="region of interest" description="Disordered" evidence="5">
    <location>
        <begin position="180"/>
        <end position="312"/>
    </location>
</feature>
<feature type="region of interest" description="Disordered" evidence="5">
    <location>
        <begin position="82"/>
        <end position="116"/>
    </location>
</feature>
<dbReference type="PANTHER" id="PTHR46117:SF3">
    <property type="entry name" value="FI24210P1"/>
    <property type="match status" value="1"/>
</dbReference>
<reference evidence="7" key="2">
    <citation type="submission" date="2020-11" db="EMBL/GenBank/DDBJ databases">
        <authorList>
            <consortium name="DOE Joint Genome Institute"/>
            <person name="Kuo A."/>
            <person name="Miyauchi S."/>
            <person name="Kiss E."/>
            <person name="Drula E."/>
            <person name="Kohler A."/>
            <person name="Sanchez-Garcia M."/>
            <person name="Andreopoulos B."/>
            <person name="Barry K.W."/>
            <person name="Bonito G."/>
            <person name="Buee M."/>
            <person name="Carver A."/>
            <person name="Chen C."/>
            <person name="Cichocki N."/>
            <person name="Clum A."/>
            <person name="Culley D."/>
            <person name="Crous P.W."/>
            <person name="Fauchery L."/>
            <person name="Girlanda M."/>
            <person name="Hayes R."/>
            <person name="Keri Z."/>
            <person name="Labutti K."/>
            <person name="Lipzen A."/>
            <person name="Lombard V."/>
            <person name="Magnuson J."/>
            <person name="Maillard F."/>
            <person name="Morin E."/>
            <person name="Murat C."/>
            <person name="Nolan M."/>
            <person name="Ohm R."/>
            <person name="Pangilinan J."/>
            <person name="Pereira M."/>
            <person name="Perotto S."/>
            <person name="Peter M."/>
            <person name="Riley R."/>
            <person name="Sitrit Y."/>
            <person name="Stielow B."/>
            <person name="Szollosi G."/>
            <person name="Zifcakova L."/>
            <person name="Stursova M."/>
            <person name="Spatafora J.W."/>
            <person name="Tedersoo L."/>
            <person name="Vaario L.-M."/>
            <person name="Yamada A."/>
            <person name="Yan M."/>
            <person name="Wang P."/>
            <person name="Xu J."/>
            <person name="Bruns T."/>
            <person name="Baldrian P."/>
            <person name="Vilgalys R."/>
            <person name="Henrissat B."/>
            <person name="Grigoriev I.V."/>
            <person name="Hibbett D."/>
            <person name="Nagy L.G."/>
            <person name="Martin F.M."/>
        </authorList>
    </citation>
    <scope>NUCLEOTIDE SEQUENCE</scope>
    <source>
        <strain evidence="7">UH-Tt-Lm1</strain>
    </source>
</reference>
<feature type="compositionally biased region" description="Low complexity" evidence="5">
    <location>
        <begin position="23"/>
        <end position="32"/>
    </location>
</feature>
<feature type="compositionally biased region" description="Polar residues" evidence="5">
    <location>
        <begin position="250"/>
        <end position="261"/>
    </location>
</feature>
<feature type="region of interest" description="Disordered" evidence="5">
    <location>
        <begin position="1"/>
        <end position="47"/>
    </location>
</feature>
<feature type="compositionally biased region" description="Polar residues" evidence="5">
    <location>
        <begin position="206"/>
        <end position="218"/>
    </location>
</feature>
<accession>A0A9P6L9K6</accession>
<feature type="compositionally biased region" description="Polar residues" evidence="5">
    <location>
        <begin position="632"/>
        <end position="644"/>
    </location>
</feature>
<dbReference type="EMBL" id="WIUZ02000004">
    <property type="protein sequence ID" value="KAF9788150.1"/>
    <property type="molecule type" value="Genomic_DNA"/>
</dbReference>
<feature type="domain" description="BHLH" evidence="6">
    <location>
        <begin position="402"/>
        <end position="518"/>
    </location>
</feature>
<evidence type="ECO:0000259" key="6">
    <source>
        <dbReference type="PROSITE" id="PS50888"/>
    </source>
</evidence>
<dbReference type="GO" id="GO:0000981">
    <property type="term" value="F:DNA-binding transcription factor activity, RNA polymerase II-specific"/>
    <property type="evidence" value="ECO:0007669"/>
    <property type="project" value="TreeGrafter"/>
</dbReference>
<keyword evidence="2" id="KW-0805">Transcription regulation</keyword>
<feature type="region of interest" description="Disordered" evidence="5">
    <location>
        <begin position="128"/>
        <end position="149"/>
    </location>
</feature>
<dbReference type="SMART" id="SM00353">
    <property type="entry name" value="HLH"/>
    <property type="match status" value="1"/>
</dbReference>